<dbReference type="PANTHER" id="PTHR47901">
    <property type="entry name" value="CASPASE RECRUITMENT DOMAIN-CONTAINING PROTEIN 18"/>
    <property type="match status" value="1"/>
</dbReference>
<dbReference type="CDD" id="cd01671">
    <property type="entry name" value="CARD"/>
    <property type="match status" value="1"/>
</dbReference>
<dbReference type="InterPro" id="IPR002398">
    <property type="entry name" value="Pept_C14"/>
</dbReference>
<dbReference type="InterPro" id="IPR002138">
    <property type="entry name" value="Pept_C14_p10"/>
</dbReference>
<dbReference type="InterPro" id="IPR011029">
    <property type="entry name" value="DEATH-like_dom_sf"/>
</dbReference>
<keyword evidence="8" id="KW-1185">Reference proteome</keyword>
<feature type="active site" evidence="2">
    <location>
        <position position="248"/>
    </location>
</feature>
<dbReference type="SMART" id="SM00114">
    <property type="entry name" value="CARD"/>
    <property type="match status" value="1"/>
</dbReference>
<comment type="similarity">
    <text evidence="1 3">Belongs to the peptidase C14A family.</text>
</comment>
<feature type="active site" evidence="2">
    <location>
        <position position="309"/>
    </location>
</feature>
<dbReference type="InterPro" id="IPR033139">
    <property type="entry name" value="Caspase_cys_AS"/>
</dbReference>
<dbReference type="SMART" id="SM00115">
    <property type="entry name" value="CASc"/>
    <property type="match status" value="1"/>
</dbReference>
<dbReference type="PROSITE" id="PS50209">
    <property type="entry name" value="CARD"/>
    <property type="match status" value="1"/>
</dbReference>
<sequence>MEQEDREKIDRCIDKLVPLINMESIWPMLFFHQIFFSDDVSVPKWKDRLETPETKREILLKIKTRGPHAFKNLIQCLRETHQENLIILLENPQSDLSMTLATMNISNNSNSASDICCAQPSTNNNLPYDPYEEEIVYNPIEAGEALRIKVKKSTRFMEITNEPLYPMKSNPRGIVLLITIIEYVASDRNRQSAKLDHKNLIELFKQMGFKVVDKINLTADEIRKELKDFSKSQKLRHVDSCFVIISAHGNSTGAEENEDEDSVIHGIDHTGVKSTPHKEIKCEEIIKYFSAAKCPNMIGKPKVFVFQACRGKNIQKALTSKSSQCTNSIKSLNLEIDENEENFTNSRAGISCRNFEDIIVFQSTLPGHVSFRDTKYGSWFIQIFCEVFMKQAYRLDLVRLFQKIDIRLKALKVSDYYCQTATLKLLGFNKDLYINPGYFE</sequence>
<dbReference type="EMBL" id="JAHXZJ010001492">
    <property type="protein sequence ID" value="KAH0552260.1"/>
    <property type="molecule type" value="Genomic_DNA"/>
</dbReference>
<feature type="domain" description="Caspase family p20" evidence="5">
    <location>
        <begin position="171"/>
        <end position="313"/>
    </location>
</feature>
<dbReference type="GO" id="GO:0072559">
    <property type="term" value="C:NLRP3 inflammasome complex"/>
    <property type="evidence" value="ECO:0007669"/>
    <property type="project" value="TreeGrafter"/>
</dbReference>
<dbReference type="PIRSF" id="PIRSF038001">
    <property type="entry name" value="Caspase_ICE"/>
    <property type="match status" value="1"/>
</dbReference>
<dbReference type="PROSITE" id="PS50207">
    <property type="entry name" value="CASPASE_P10"/>
    <property type="match status" value="1"/>
</dbReference>
<evidence type="ECO:0000259" key="4">
    <source>
        <dbReference type="PROSITE" id="PS50207"/>
    </source>
</evidence>
<reference evidence="7 8" key="1">
    <citation type="journal article" date="2021" name="J. Hered.">
        <title>A chromosome-level genome assembly of the parasitoid wasp, Cotesia glomerata (Hymenoptera: Braconidae).</title>
        <authorList>
            <person name="Pinto B.J."/>
            <person name="Weis J.J."/>
            <person name="Gamble T."/>
            <person name="Ode P.J."/>
            <person name="Paul R."/>
            <person name="Zaspel J.M."/>
        </authorList>
    </citation>
    <scope>NUCLEOTIDE SEQUENCE [LARGE SCALE GENOMIC DNA]</scope>
    <source>
        <strain evidence="7">CgM1</strain>
    </source>
</reference>
<dbReference type="InterPro" id="IPR029030">
    <property type="entry name" value="Caspase-like_dom_sf"/>
</dbReference>
<evidence type="ECO:0000259" key="6">
    <source>
        <dbReference type="PROSITE" id="PS50209"/>
    </source>
</evidence>
<feature type="domain" description="CARD" evidence="6">
    <location>
        <begin position="1"/>
        <end position="92"/>
    </location>
</feature>
<evidence type="ECO:0000256" key="2">
    <source>
        <dbReference type="PIRSR" id="PIRSR038001-1"/>
    </source>
</evidence>
<gene>
    <name evidence="7" type="ORF">KQX54_007859</name>
</gene>
<dbReference type="GO" id="GO:0006508">
    <property type="term" value="P:proteolysis"/>
    <property type="evidence" value="ECO:0007669"/>
    <property type="project" value="InterPro"/>
</dbReference>
<dbReference type="Gene3D" id="3.40.50.1460">
    <property type="match status" value="1"/>
</dbReference>
<name>A0AAV7IJB3_COTGL</name>
<dbReference type="InterPro" id="IPR001315">
    <property type="entry name" value="CARD"/>
</dbReference>
<dbReference type="GO" id="GO:0072557">
    <property type="term" value="C:IPAF inflammasome complex"/>
    <property type="evidence" value="ECO:0007669"/>
    <property type="project" value="TreeGrafter"/>
</dbReference>
<dbReference type="AlphaFoldDB" id="A0AAV7IJB3"/>
<evidence type="ECO:0000313" key="7">
    <source>
        <dbReference type="EMBL" id="KAH0552260.1"/>
    </source>
</evidence>
<dbReference type="InterPro" id="IPR015917">
    <property type="entry name" value="Pept_C14A"/>
</dbReference>
<evidence type="ECO:0000313" key="8">
    <source>
        <dbReference type="Proteomes" id="UP000826195"/>
    </source>
</evidence>
<organism evidence="7 8">
    <name type="scientific">Cotesia glomerata</name>
    <name type="common">Lepidopteran parasitic wasp</name>
    <name type="synonym">Apanteles glomeratus</name>
    <dbReference type="NCBI Taxonomy" id="32391"/>
    <lineage>
        <taxon>Eukaryota</taxon>
        <taxon>Metazoa</taxon>
        <taxon>Ecdysozoa</taxon>
        <taxon>Arthropoda</taxon>
        <taxon>Hexapoda</taxon>
        <taxon>Insecta</taxon>
        <taxon>Pterygota</taxon>
        <taxon>Neoptera</taxon>
        <taxon>Endopterygota</taxon>
        <taxon>Hymenoptera</taxon>
        <taxon>Apocrita</taxon>
        <taxon>Ichneumonoidea</taxon>
        <taxon>Braconidae</taxon>
        <taxon>Microgastrinae</taxon>
        <taxon>Cotesia</taxon>
    </lineage>
</organism>
<dbReference type="Gene3D" id="1.10.533.10">
    <property type="entry name" value="Death Domain, Fas"/>
    <property type="match status" value="1"/>
</dbReference>
<evidence type="ECO:0000256" key="3">
    <source>
        <dbReference type="RuleBase" id="RU003971"/>
    </source>
</evidence>
<evidence type="ECO:0008006" key="9">
    <source>
        <dbReference type="Google" id="ProtNLM"/>
    </source>
</evidence>
<accession>A0AAV7IJB3</accession>
<dbReference type="SUPFAM" id="SSF47986">
    <property type="entry name" value="DEATH domain"/>
    <property type="match status" value="1"/>
</dbReference>
<dbReference type="GO" id="GO:0097169">
    <property type="term" value="C:AIM2 inflammasome complex"/>
    <property type="evidence" value="ECO:0007669"/>
    <property type="project" value="TreeGrafter"/>
</dbReference>
<dbReference type="GO" id="GO:0004197">
    <property type="term" value="F:cysteine-type endopeptidase activity"/>
    <property type="evidence" value="ECO:0007669"/>
    <property type="project" value="InterPro"/>
</dbReference>
<dbReference type="PROSITE" id="PS50208">
    <property type="entry name" value="CASPASE_P20"/>
    <property type="match status" value="1"/>
</dbReference>
<protein>
    <recommendedName>
        <fullName evidence="9">Caspase-6</fullName>
    </recommendedName>
</protein>
<comment type="caution">
    <text evidence="7">The sequence shown here is derived from an EMBL/GenBank/DDBJ whole genome shotgun (WGS) entry which is preliminary data.</text>
</comment>
<dbReference type="InterPro" id="IPR011600">
    <property type="entry name" value="Pept_C14_caspase"/>
</dbReference>
<evidence type="ECO:0000259" key="5">
    <source>
        <dbReference type="PROSITE" id="PS50208"/>
    </source>
</evidence>
<dbReference type="PROSITE" id="PS01122">
    <property type="entry name" value="CASPASE_CYS"/>
    <property type="match status" value="1"/>
</dbReference>
<dbReference type="Proteomes" id="UP000826195">
    <property type="component" value="Unassembled WGS sequence"/>
</dbReference>
<dbReference type="Pfam" id="PF00656">
    <property type="entry name" value="Peptidase_C14"/>
    <property type="match status" value="1"/>
</dbReference>
<feature type="domain" description="Caspase family p10" evidence="4">
    <location>
        <begin position="357"/>
        <end position="436"/>
    </location>
</feature>
<dbReference type="PANTHER" id="PTHR47901:SF3">
    <property type="entry name" value="CASPASE-1"/>
    <property type="match status" value="1"/>
</dbReference>
<evidence type="ECO:0000256" key="1">
    <source>
        <dbReference type="ARBA" id="ARBA00010134"/>
    </source>
</evidence>
<dbReference type="InterPro" id="IPR001309">
    <property type="entry name" value="Pept_C14_p20"/>
</dbReference>
<proteinExistence type="inferred from homology"/>
<dbReference type="PRINTS" id="PR00376">
    <property type="entry name" value="IL1BCENZYME"/>
</dbReference>
<dbReference type="SUPFAM" id="SSF52129">
    <property type="entry name" value="Caspase-like"/>
    <property type="match status" value="1"/>
</dbReference>
<dbReference type="GO" id="GO:0042981">
    <property type="term" value="P:regulation of apoptotic process"/>
    <property type="evidence" value="ECO:0007669"/>
    <property type="project" value="InterPro"/>
</dbReference>